<dbReference type="Gene3D" id="1.10.1660.10">
    <property type="match status" value="1"/>
</dbReference>
<evidence type="ECO:0000313" key="4">
    <source>
        <dbReference type="Proteomes" id="UP000198546"/>
    </source>
</evidence>
<dbReference type="GO" id="GO:0003677">
    <property type="term" value="F:DNA binding"/>
    <property type="evidence" value="ECO:0007669"/>
    <property type="project" value="UniProtKB-KW"/>
</dbReference>
<dbReference type="STRING" id="675864.SAMN04489747_1978"/>
<dbReference type="Proteomes" id="UP000198546">
    <property type="component" value="Chromosome i"/>
</dbReference>
<dbReference type="AlphaFoldDB" id="A0A1G6YF15"/>
<gene>
    <name evidence="3" type="ORF">SAMN04489747_1978</name>
</gene>
<dbReference type="RefSeq" id="WP_090592847.1">
    <property type="nucleotide sequence ID" value="NZ_LT629688.1"/>
</dbReference>
<name>A0A1G6YF15_9ACTN</name>
<dbReference type="PROSITE" id="PS50937">
    <property type="entry name" value="HTH_MERR_2"/>
    <property type="match status" value="1"/>
</dbReference>
<proteinExistence type="predicted"/>
<dbReference type="InterPro" id="IPR047057">
    <property type="entry name" value="MerR_fam"/>
</dbReference>
<dbReference type="EMBL" id="LT629688">
    <property type="protein sequence ID" value="SDD88593.1"/>
    <property type="molecule type" value="Genomic_DNA"/>
</dbReference>
<dbReference type="PANTHER" id="PTHR30204">
    <property type="entry name" value="REDOX-CYCLING DRUG-SENSING TRANSCRIPTIONAL ACTIVATOR SOXR"/>
    <property type="match status" value="1"/>
</dbReference>
<dbReference type="InterPro" id="IPR000551">
    <property type="entry name" value="MerR-type_HTH_dom"/>
</dbReference>
<reference evidence="3 4" key="1">
    <citation type="submission" date="2016-10" db="EMBL/GenBank/DDBJ databases">
        <authorList>
            <person name="de Groot N.N."/>
        </authorList>
    </citation>
    <scope>NUCLEOTIDE SEQUENCE [LARGE SCALE GENOMIC DNA]</scope>
    <source>
        <strain evidence="3 4">MON 2.2</strain>
    </source>
</reference>
<dbReference type="SUPFAM" id="SSF46955">
    <property type="entry name" value="Putative DNA-binding domain"/>
    <property type="match status" value="1"/>
</dbReference>
<dbReference type="PRINTS" id="PR00040">
    <property type="entry name" value="HTHMERR"/>
</dbReference>
<evidence type="ECO:0000259" key="2">
    <source>
        <dbReference type="PROSITE" id="PS50937"/>
    </source>
</evidence>
<evidence type="ECO:0000256" key="1">
    <source>
        <dbReference type="ARBA" id="ARBA00023125"/>
    </source>
</evidence>
<dbReference type="Pfam" id="PF13411">
    <property type="entry name" value="MerR_1"/>
    <property type="match status" value="1"/>
</dbReference>
<keyword evidence="1 3" id="KW-0238">DNA-binding</keyword>
<sequence>MRIGELSRTSRVPVATIKYYLREGLLHPGVLTSATQARYDDSHLQRLALVRALADGAGLPLARIRTVLAAVDHPPATTLDLLATVTEEPGGEEVDRSEALALLGRLGWDDVDPGSSSVLALARALRSMHEAGFTLGEDHLLALGRAMGTVAEVEVAGIPLEDPAAAARYVLLGTALVAPVLLALRQVGHVHTSRKRLGG</sequence>
<organism evidence="3 4">
    <name type="scientific">Auraticoccus monumenti</name>
    <dbReference type="NCBI Taxonomy" id="675864"/>
    <lineage>
        <taxon>Bacteria</taxon>
        <taxon>Bacillati</taxon>
        <taxon>Actinomycetota</taxon>
        <taxon>Actinomycetes</taxon>
        <taxon>Propionibacteriales</taxon>
        <taxon>Propionibacteriaceae</taxon>
        <taxon>Auraticoccus</taxon>
    </lineage>
</organism>
<dbReference type="SMART" id="SM00422">
    <property type="entry name" value="HTH_MERR"/>
    <property type="match status" value="1"/>
</dbReference>
<dbReference type="OrthoDB" id="5242095at2"/>
<dbReference type="PANTHER" id="PTHR30204:SF98">
    <property type="entry name" value="HTH-TYPE TRANSCRIPTIONAL REGULATOR ADHR"/>
    <property type="match status" value="1"/>
</dbReference>
<feature type="domain" description="HTH merR-type" evidence="2">
    <location>
        <begin position="1"/>
        <end position="70"/>
    </location>
</feature>
<dbReference type="GO" id="GO:0003700">
    <property type="term" value="F:DNA-binding transcription factor activity"/>
    <property type="evidence" value="ECO:0007669"/>
    <property type="project" value="InterPro"/>
</dbReference>
<keyword evidence="4" id="KW-1185">Reference proteome</keyword>
<accession>A0A1G6YF15</accession>
<protein>
    <submittedName>
        <fullName evidence="3">DNA-binding transcriptional regulator, MerR family</fullName>
    </submittedName>
</protein>
<dbReference type="InterPro" id="IPR009061">
    <property type="entry name" value="DNA-bd_dom_put_sf"/>
</dbReference>
<evidence type="ECO:0000313" key="3">
    <source>
        <dbReference type="EMBL" id="SDD88593.1"/>
    </source>
</evidence>